<evidence type="ECO:0000256" key="7">
    <source>
        <dbReference type="SAM" id="MobiDB-lite"/>
    </source>
</evidence>
<feature type="region of interest" description="Disordered" evidence="7">
    <location>
        <begin position="1"/>
        <end position="22"/>
    </location>
</feature>
<evidence type="ECO:0000313" key="9">
    <source>
        <dbReference type="Proteomes" id="UP000477750"/>
    </source>
</evidence>
<protein>
    <recommendedName>
        <fullName evidence="6">Peptide deformylase</fullName>
        <shortName evidence="6">PDF</shortName>
        <ecNumber evidence="6">3.5.1.88</ecNumber>
    </recommendedName>
    <alternativeName>
        <fullName evidence="6">Polypeptide deformylase</fullName>
    </alternativeName>
</protein>
<sequence>MATDHTEAGTGPNPGDRGTARPVVRYGEPVLHRACAPVERYDDALAGLVEDMFASMYAANGVGLAANQIGVDARVFVLDCEDADGERTVAAVVNPVLILPPPPRELAVDDEGCLSVPGAFTETPRSATAAVEGFDPAGNPIRIEGTGTLARCLQHECDHLDGTVYVDRLPAKTRKRMLADAGLR</sequence>
<dbReference type="NCBIfam" id="NF001159">
    <property type="entry name" value="PRK00150.1-3"/>
    <property type="match status" value="1"/>
</dbReference>
<evidence type="ECO:0000256" key="5">
    <source>
        <dbReference type="ARBA" id="ARBA00023004"/>
    </source>
</evidence>
<dbReference type="GO" id="GO:0006412">
    <property type="term" value="P:translation"/>
    <property type="evidence" value="ECO:0007669"/>
    <property type="project" value="UniProtKB-UniRule"/>
</dbReference>
<dbReference type="PIRSF" id="PIRSF004749">
    <property type="entry name" value="Pep_def"/>
    <property type="match status" value="1"/>
</dbReference>
<comment type="function">
    <text evidence="6">Removes the formyl group from the N-terminal Met of newly synthesized proteins. Requires at least a dipeptide for an efficient rate of reaction. N-terminal L-methionine is a prerequisite for activity but the enzyme has broad specificity at other positions.</text>
</comment>
<dbReference type="PANTHER" id="PTHR10458">
    <property type="entry name" value="PEPTIDE DEFORMYLASE"/>
    <property type="match status" value="1"/>
</dbReference>
<evidence type="ECO:0000313" key="8">
    <source>
        <dbReference type="EMBL" id="MQM28033.1"/>
    </source>
</evidence>
<feature type="active site" evidence="6">
    <location>
        <position position="156"/>
    </location>
</feature>
<dbReference type="EMBL" id="WIAO01000033">
    <property type="protein sequence ID" value="MQM28033.1"/>
    <property type="molecule type" value="Genomic_DNA"/>
</dbReference>
<dbReference type="Pfam" id="PF01327">
    <property type="entry name" value="Pep_deformylase"/>
    <property type="match status" value="1"/>
</dbReference>
<evidence type="ECO:0000256" key="1">
    <source>
        <dbReference type="ARBA" id="ARBA00010759"/>
    </source>
</evidence>
<comment type="catalytic activity">
    <reaction evidence="6">
        <text>N-terminal N-formyl-L-methionyl-[peptide] + H2O = N-terminal L-methionyl-[peptide] + formate</text>
        <dbReference type="Rhea" id="RHEA:24420"/>
        <dbReference type="Rhea" id="RHEA-COMP:10639"/>
        <dbReference type="Rhea" id="RHEA-COMP:10640"/>
        <dbReference type="ChEBI" id="CHEBI:15377"/>
        <dbReference type="ChEBI" id="CHEBI:15740"/>
        <dbReference type="ChEBI" id="CHEBI:49298"/>
        <dbReference type="ChEBI" id="CHEBI:64731"/>
        <dbReference type="EC" id="3.5.1.88"/>
    </reaction>
</comment>
<accession>A0A6L5GF45</accession>
<dbReference type="PANTHER" id="PTHR10458:SF2">
    <property type="entry name" value="PEPTIDE DEFORMYLASE, MITOCHONDRIAL"/>
    <property type="match status" value="1"/>
</dbReference>
<feature type="binding site" evidence="6">
    <location>
        <position position="155"/>
    </location>
    <ligand>
        <name>Fe cation</name>
        <dbReference type="ChEBI" id="CHEBI:24875"/>
    </ligand>
</feature>
<dbReference type="RefSeq" id="WP_153027141.1">
    <property type="nucleotide sequence ID" value="NZ_WIAO01000033.1"/>
</dbReference>
<keyword evidence="4 6" id="KW-0648">Protein biosynthesis</keyword>
<dbReference type="Gene3D" id="3.90.45.10">
    <property type="entry name" value="Peptide deformylase"/>
    <property type="match status" value="1"/>
</dbReference>
<feature type="binding site" evidence="6">
    <location>
        <position position="159"/>
    </location>
    <ligand>
        <name>Fe cation</name>
        <dbReference type="ChEBI" id="CHEBI:24875"/>
    </ligand>
</feature>
<dbReference type="NCBIfam" id="TIGR00079">
    <property type="entry name" value="pept_deformyl"/>
    <property type="match status" value="1"/>
</dbReference>
<keyword evidence="3 6" id="KW-0378">Hydrolase</keyword>
<evidence type="ECO:0000256" key="3">
    <source>
        <dbReference type="ARBA" id="ARBA00022801"/>
    </source>
</evidence>
<proteinExistence type="inferred from homology"/>
<dbReference type="AlphaFoldDB" id="A0A6L5GF45"/>
<dbReference type="PRINTS" id="PR01576">
    <property type="entry name" value="PDEFORMYLASE"/>
</dbReference>
<comment type="cofactor">
    <cofactor evidence="6">
        <name>Fe(2+)</name>
        <dbReference type="ChEBI" id="CHEBI:29033"/>
    </cofactor>
    <text evidence="6">Binds 1 Fe(2+) ion.</text>
</comment>
<name>A0A6L5GF45_9ACTN</name>
<dbReference type="CDD" id="cd00487">
    <property type="entry name" value="Pep_deformylase"/>
    <property type="match status" value="1"/>
</dbReference>
<evidence type="ECO:0000256" key="4">
    <source>
        <dbReference type="ARBA" id="ARBA00022917"/>
    </source>
</evidence>
<dbReference type="GO" id="GO:0046872">
    <property type="term" value="F:metal ion binding"/>
    <property type="evidence" value="ECO:0007669"/>
    <property type="project" value="UniProtKB-KW"/>
</dbReference>
<evidence type="ECO:0000256" key="6">
    <source>
        <dbReference type="HAMAP-Rule" id="MF_00163"/>
    </source>
</evidence>
<comment type="similarity">
    <text evidence="1 6">Belongs to the polypeptide deformylase family.</text>
</comment>
<reference evidence="8 9" key="1">
    <citation type="submission" date="2019-10" db="EMBL/GenBank/DDBJ databases">
        <title>Glycomyces albidus sp. nov., a novel actinomycete isolated from rhizosphere soil of wheat (Triticum aestivum L.).</title>
        <authorList>
            <person name="Qian L."/>
        </authorList>
    </citation>
    <scope>NUCLEOTIDE SEQUENCE [LARGE SCALE GENOMIC DNA]</scope>
    <source>
        <strain evidence="8 9">NEAU-7082</strain>
    </source>
</reference>
<keyword evidence="5 6" id="KW-0408">Iron</keyword>
<feature type="binding site" evidence="6">
    <location>
        <position position="113"/>
    </location>
    <ligand>
        <name>Fe cation</name>
        <dbReference type="ChEBI" id="CHEBI:24875"/>
    </ligand>
</feature>
<dbReference type="Proteomes" id="UP000477750">
    <property type="component" value="Unassembled WGS sequence"/>
</dbReference>
<dbReference type="GO" id="GO:0042586">
    <property type="term" value="F:peptide deformylase activity"/>
    <property type="evidence" value="ECO:0007669"/>
    <property type="project" value="UniProtKB-UniRule"/>
</dbReference>
<dbReference type="EC" id="3.5.1.88" evidence="6"/>
<dbReference type="HAMAP" id="MF_00163">
    <property type="entry name" value="Pep_deformylase"/>
    <property type="match status" value="1"/>
</dbReference>
<comment type="caution">
    <text evidence="8">The sequence shown here is derived from an EMBL/GenBank/DDBJ whole genome shotgun (WGS) entry which is preliminary data.</text>
</comment>
<dbReference type="SUPFAM" id="SSF56420">
    <property type="entry name" value="Peptide deformylase"/>
    <property type="match status" value="1"/>
</dbReference>
<keyword evidence="9" id="KW-1185">Reference proteome</keyword>
<gene>
    <name evidence="6 8" type="primary">def</name>
    <name evidence="8" type="ORF">GFD30_21060</name>
</gene>
<dbReference type="InterPro" id="IPR023635">
    <property type="entry name" value="Peptide_deformylase"/>
</dbReference>
<organism evidence="8 9">
    <name type="scientific">Glycomyces albidus</name>
    <dbReference type="NCBI Taxonomy" id="2656774"/>
    <lineage>
        <taxon>Bacteria</taxon>
        <taxon>Bacillati</taxon>
        <taxon>Actinomycetota</taxon>
        <taxon>Actinomycetes</taxon>
        <taxon>Glycomycetales</taxon>
        <taxon>Glycomycetaceae</taxon>
        <taxon>Glycomyces</taxon>
    </lineage>
</organism>
<dbReference type="InterPro" id="IPR036821">
    <property type="entry name" value="Peptide_deformylase_sf"/>
</dbReference>
<evidence type="ECO:0000256" key="2">
    <source>
        <dbReference type="ARBA" id="ARBA00022723"/>
    </source>
</evidence>
<keyword evidence="2 6" id="KW-0479">Metal-binding</keyword>